<protein>
    <recommendedName>
        <fullName evidence="1">DUF4124 domain-containing protein</fullName>
    </recommendedName>
</protein>
<keyword evidence="3" id="KW-1185">Reference proteome</keyword>
<reference evidence="2 3" key="1">
    <citation type="submission" date="2016-11" db="EMBL/GenBank/DDBJ databases">
        <title>Mixed transmission modes and dynamic genome evolution in an obligate animal-bacterial symbiosis.</title>
        <authorList>
            <person name="Russell S.L."/>
            <person name="Corbett-Detig R.B."/>
            <person name="Cavanaugh C.M."/>
        </authorList>
    </citation>
    <scope>NUCLEOTIDE SEQUENCE [LARGE SCALE GENOMIC DNA]</scope>
    <source>
        <strain evidence="2">Sveles-Q1</strain>
    </source>
</reference>
<organism evidence="2 3">
    <name type="scientific">Solemya pervernicosa gill symbiont</name>
    <dbReference type="NCBI Taxonomy" id="642797"/>
    <lineage>
        <taxon>Bacteria</taxon>
        <taxon>Pseudomonadati</taxon>
        <taxon>Pseudomonadota</taxon>
        <taxon>Gammaproteobacteria</taxon>
        <taxon>sulfur-oxidizing symbionts</taxon>
    </lineage>
</organism>
<dbReference type="EMBL" id="MPRL01000010">
    <property type="protein sequence ID" value="OOZ41405.1"/>
    <property type="molecule type" value="Genomic_DNA"/>
</dbReference>
<dbReference type="Pfam" id="PF13511">
    <property type="entry name" value="DUF4124"/>
    <property type="match status" value="1"/>
</dbReference>
<evidence type="ECO:0000313" key="2">
    <source>
        <dbReference type="EMBL" id="OOZ41405.1"/>
    </source>
</evidence>
<feature type="domain" description="DUF4124" evidence="1">
    <location>
        <begin position="41"/>
        <end position="78"/>
    </location>
</feature>
<gene>
    <name evidence="2" type="ORF">BOW53_03930</name>
</gene>
<comment type="caution">
    <text evidence="2">The sequence shown here is derived from an EMBL/GenBank/DDBJ whole genome shotgun (WGS) entry which is preliminary data.</text>
</comment>
<dbReference type="InterPro" id="IPR025392">
    <property type="entry name" value="DUF4124"/>
</dbReference>
<dbReference type="Proteomes" id="UP000191110">
    <property type="component" value="Unassembled WGS sequence"/>
</dbReference>
<evidence type="ECO:0000259" key="1">
    <source>
        <dbReference type="Pfam" id="PF13511"/>
    </source>
</evidence>
<accession>A0A1T2L8I6</accession>
<dbReference type="AlphaFoldDB" id="A0A1T2L8I6"/>
<name>A0A1T2L8I6_9GAMM</name>
<dbReference type="RefSeq" id="WP_078482781.1">
    <property type="nucleotide sequence ID" value="NZ_MPRL01000010.1"/>
</dbReference>
<dbReference type="OrthoDB" id="6079871at2"/>
<proteinExistence type="predicted"/>
<evidence type="ECO:0000313" key="3">
    <source>
        <dbReference type="Proteomes" id="UP000191110"/>
    </source>
</evidence>
<sequence>MKSLLILILILLGGFALSLYLKPELRDQVQDQVRDIPGASIVAPAETTLYKWQDATGRWQYTDRPPSDGTAYTTMPITHDTNVVPALKQDEE</sequence>